<dbReference type="SUPFAM" id="SSF143847">
    <property type="entry name" value="XisI-like"/>
    <property type="match status" value="1"/>
</dbReference>
<gene>
    <name evidence="1" type="ORF">BI308_21500</name>
</gene>
<evidence type="ECO:0000313" key="1">
    <source>
        <dbReference type="EMBL" id="OJJ19740.1"/>
    </source>
</evidence>
<reference evidence="1" key="1">
    <citation type="submission" date="2016-10" db="EMBL/GenBank/DDBJ databases">
        <title>CRISPR-Cas defence system in Roseofilum reptotaenium: evidence of a bacteriophage-cyanobacterium arms race in the coral black band disease.</title>
        <authorList>
            <person name="Buerger P."/>
            <person name="Wood-Charlson E.M."/>
            <person name="Weynberg K.D."/>
            <person name="Willis B."/>
            <person name="Van Oppen M.J."/>
        </authorList>
    </citation>
    <scope>NUCLEOTIDE SEQUENCE [LARGE SCALE GENOMIC DNA]</scope>
    <source>
        <strain evidence="1">AO1-A</strain>
    </source>
</reference>
<comment type="caution">
    <text evidence="1">The sequence shown here is derived from an EMBL/GenBank/DDBJ whole genome shotgun (WGS) entry which is preliminary data.</text>
</comment>
<dbReference type="EMBL" id="MLAW01000051">
    <property type="protein sequence ID" value="OJJ19740.1"/>
    <property type="molecule type" value="Genomic_DNA"/>
</dbReference>
<name>A0A1L9QLJ6_9CYAN</name>
<dbReference type="InterPro" id="IPR014968">
    <property type="entry name" value="XisI"/>
</dbReference>
<dbReference type="CDD" id="cd16382">
    <property type="entry name" value="XisI-like"/>
    <property type="match status" value="1"/>
</dbReference>
<sequence>MDKVKFYRETIEKILRRHVDMPYSYGEIDEHLIIDQERNHFLLFDVGWQQKRRVHGCITHVQIVDGKIWIQRDGIEDGVTEELLEAGVPKSDIVLGFQPPEVRPYTGYGIS</sequence>
<dbReference type="Pfam" id="PF08869">
    <property type="entry name" value="XisI"/>
    <property type="match status" value="1"/>
</dbReference>
<keyword evidence="2" id="KW-1185">Reference proteome</keyword>
<dbReference type="InterPro" id="IPR035943">
    <property type="entry name" value="XisI-like_sf"/>
</dbReference>
<dbReference type="AlphaFoldDB" id="A0A1L9QLJ6"/>
<evidence type="ECO:0000313" key="2">
    <source>
        <dbReference type="Proteomes" id="UP000183940"/>
    </source>
</evidence>
<organism evidence="1 2">
    <name type="scientific">Roseofilum reptotaenium AO1-A</name>
    <dbReference type="NCBI Taxonomy" id="1925591"/>
    <lineage>
        <taxon>Bacteria</taxon>
        <taxon>Bacillati</taxon>
        <taxon>Cyanobacteriota</taxon>
        <taxon>Cyanophyceae</taxon>
        <taxon>Desertifilales</taxon>
        <taxon>Desertifilaceae</taxon>
        <taxon>Roseofilum</taxon>
    </lineage>
</organism>
<dbReference type="STRING" id="1925591.BI308_21500"/>
<protein>
    <submittedName>
        <fullName evidence="1">XisI protein</fullName>
    </submittedName>
</protein>
<proteinExistence type="predicted"/>
<dbReference type="Gene3D" id="3.30.310.110">
    <property type="entry name" value="XisI-like"/>
    <property type="match status" value="1"/>
</dbReference>
<accession>A0A1L9QLJ6</accession>
<dbReference type="Proteomes" id="UP000183940">
    <property type="component" value="Unassembled WGS sequence"/>
</dbReference>